<evidence type="ECO:0000313" key="2">
    <source>
        <dbReference type="Proteomes" id="UP000595001"/>
    </source>
</evidence>
<name>A0A7U3WBH0_9EURY</name>
<dbReference type="RefSeq" id="WP_198063723.1">
    <property type="nucleotide sequence ID" value="NZ_CP065856.1"/>
</dbReference>
<organism evidence="1 2">
    <name type="scientific">Halosimplex litoreum</name>
    <dbReference type="NCBI Taxonomy" id="1198301"/>
    <lineage>
        <taxon>Archaea</taxon>
        <taxon>Methanobacteriati</taxon>
        <taxon>Methanobacteriota</taxon>
        <taxon>Stenosarchaea group</taxon>
        <taxon>Halobacteria</taxon>
        <taxon>Halobacteriales</taxon>
        <taxon>Haloarculaceae</taxon>
        <taxon>Halosimplex</taxon>
    </lineage>
</organism>
<gene>
    <name evidence="1" type="ORF">I7X12_10300</name>
</gene>
<evidence type="ECO:0008006" key="3">
    <source>
        <dbReference type="Google" id="ProtNLM"/>
    </source>
</evidence>
<sequence length="181" mass="18871">MSSARGDRPDAGMEVTGEWVRAVAAGVEKFSADSRESALIVLEEADLAGAEPGEWYSLAGYVDAVAAIHDLVGDQAVHALGQRIARAVPFPDGIESVPDGLAALDGVCRAGHRGGDPGGYAFRQIGDDDGRVECRTPYPCAFDRGIVEGAAVAHADGFVCVSEVGACRTDGADRCTYEVSW</sequence>
<dbReference type="Proteomes" id="UP000595001">
    <property type="component" value="Chromosome"/>
</dbReference>
<protein>
    <recommendedName>
        <fullName evidence="3">4-vinyl reductase 4VR domain-containing protein</fullName>
    </recommendedName>
</protein>
<dbReference type="EMBL" id="CP065856">
    <property type="protein sequence ID" value="QPV64965.1"/>
    <property type="molecule type" value="Genomic_DNA"/>
</dbReference>
<proteinExistence type="predicted"/>
<dbReference type="AlphaFoldDB" id="A0A7U3WBH0"/>
<dbReference type="OrthoDB" id="165361at2157"/>
<keyword evidence="2" id="KW-1185">Reference proteome</keyword>
<dbReference type="KEGG" id="hlt:I7X12_10300"/>
<dbReference type="GeneID" id="60588887"/>
<reference evidence="1 2" key="1">
    <citation type="submission" date="2020-12" db="EMBL/GenBank/DDBJ databases">
        <title>Halosimplex halophilum sp. nov. and Halosimplex salinum sp. nov., two new members of the genus Halosimplex.</title>
        <authorList>
            <person name="Cui H.L."/>
        </authorList>
    </citation>
    <scope>NUCLEOTIDE SEQUENCE [LARGE SCALE GENOMIC DNA]</scope>
    <source>
        <strain evidence="1 2">YGH94</strain>
    </source>
</reference>
<accession>A0A7U3WBH0</accession>
<evidence type="ECO:0000313" key="1">
    <source>
        <dbReference type="EMBL" id="QPV64965.1"/>
    </source>
</evidence>